<keyword evidence="2" id="KW-1185">Reference proteome</keyword>
<sequence length="115" mass="12664">MGVEPTETVAPVAKDFAVIFNKVVEASEKAKKSMKLQADKHQNPTPDYKVMRVTSNVVELKLPKTLRIHLVMNVSCVKPYLGPLPGQPVSWPGLVHVSEECNCHDPVTPQNPVPL</sequence>
<dbReference type="AlphaFoldDB" id="A0A0C3E5T6"/>
<name>A0A0C3E5T6_9AGAM</name>
<evidence type="ECO:0000313" key="1">
    <source>
        <dbReference type="EMBL" id="KIM63396.1"/>
    </source>
</evidence>
<dbReference type="OrthoDB" id="2273864at2759"/>
<reference evidence="1 2" key="1">
    <citation type="submission" date="2014-04" db="EMBL/GenBank/DDBJ databases">
        <authorList>
            <consortium name="DOE Joint Genome Institute"/>
            <person name="Kuo A."/>
            <person name="Kohler A."/>
            <person name="Nagy L.G."/>
            <person name="Floudas D."/>
            <person name="Copeland A."/>
            <person name="Barry K.W."/>
            <person name="Cichocki N."/>
            <person name="Veneault-Fourrey C."/>
            <person name="LaButti K."/>
            <person name="Lindquist E.A."/>
            <person name="Lipzen A."/>
            <person name="Lundell T."/>
            <person name="Morin E."/>
            <person name="Murat C."/>
            <person name="Sun H."/>
            <person name="Tunlid A."/>
            <person name="Henrissat B."/>
            <person name="Grigoriev I.V."/>
            <person name="Hibbett D.S."/>
            <person name="Martin F."/>
            <person name="Nordberg H.P."/>
            <person name="Cantor M.N."/>
            <person name="Hua S.X."/>
        </authorList>
    </citation>
    <scope>NUCLEOTIDE SEQUENCE [LARGE SCALE GENOMIC DNA]</scope>
    <source>
        <strain evidence="1 2">Foug A</strain>
    </source>
</reference>
<dbReference type="EMBL" id="KN822035">
    <property type="protein sequence ID" value="KIM63396.1"/>
    <property type="molecule type" value="Genomic_DNA"/>
</dbReference>
<dbReference type="HOGENOM" id="CLU_000384_27_0_1"/>
<evidence type="ECO:0000313" key="2">
    <source>
        <dbReference type="Proteomes" id="UP000053989"/>
    </source>
</evidence>
<proteinExistence type="predicted"/>
<dbReference type="InParanoid" id="A0A0C3E5T6"/>
<dbReference type="Proteomes" id="UP000053989">
    <property type="component" value="Unassembled WGS sequence"/>
</dbReference>
<organism evidence="1 2">
    <name type="scientific">Scleroderma citrinum Foug A</name>
    <dbReference type="NCBI Taxonomy" id="1036808"/>
    <lineage>
        <taxon>Eukaryota</taxon>
        <taxon>Fungi</taxon>
        <taxon>Dikarya</taxon>
        <taxon>Basidiomycota</taxon>
        <taxon>Agaricomycotina</taxon>
        <taxon>Agaricomycetes</taxon>
        <taxon>Agaricomycetidae</taxon>
        <taxon>Boletales</taxon>
        <taxon>Sclerodermatineae</taxon>
        <taxon>Sclerodermataceae</taxon>
        <taxon>Scleroderma</taxon>
    </lineage>
</organism>
<reference evidence="2" key="2">
    <citation type="submission" date="2015-01" db="EMBL/GenBank/DDBJ databases">
        <title>Evolutionary Origins and Diversification of the Mycorrhizal Mutualists.</title>
        <authorList>
            <consortium name="DOE Joint Genome Institute"/>
            <consortium name="Mycorrhizal Genomics Consortium"/>
            <person name="Kohler A."/>
            <person name="Kuo A."/>
            <person name="Nagy L.G."/>
            <person name="Floudas D."/>
            <person name="Copeland A."/>
            <person name="Barry K.W."/>
            <person name="Cichocki N."/>
            <person name="Veneault-Fourrey C."/>
            <person name="LaButti K."/>
            <person name="Lindquist E.A."/>
            <person name="Lipzen A."/>
            <person name="Lundell T."/>
            <person name="Morin E."/>
            <person name="Murat C."/>
            <person name="Riley R."/>
            <person name="Ohm R."/>
            <person name="Sun H."/>
            <person name="Tunlid A."/>
            <person name="Henrissat B."/>
            <person name="Grigoriev I.V."/>
            <person name="Hibbett D.S."/>
            <person name="Martin F."/>
        </authorList>
    </citation>
    <scope>NUCLEOTIDE SEQUENCE [LARGE SCALE GENOMIC DNA]</scope>
    <source>
        <strain evidence="2">Foug A</strain>
    </source>
</reference>
<protein>
    <submittedName>
        <fullName evidence="1">Uncharacterized protein</fullName>
    </submittedName>
</protein>
<accession>A0A0C3E5T6</accession>
<gene>
    <name evidence="1" type="ORF">SCLCIDRAFT_117589</name>
</gene>